<gene>
    <name evidence="3" type="ORF">CHCC16736_4083</name>
    <name evidence="2" type="ORF">I6G80_06890</name>
</gene>
<dbReference type="AlphaFoldDB" id="A0A1Y0YMQ5"/>
<feature type="transmembrane region" description="Helical" evidence="1">
    <location>
        <begin position="99"/>
        <end position="123"/>
    </location>
</feature>
<name>A0A1Y0YMQ5_BACLI</name>
<dbReference type="GeneID" id="92859761"/>
<evidence type="ECO:0000313" key="5">
    <source>
        <dbReference type="Proteomes" id="UP000595038"/>
    </source>
</evidence>
<sequence length="130" mass="14208">MTKFLLSGFYLFGLVMLSNWSISFGEIFGAGNSAVFQLSEAVLFTFIIGCYTGLPLIYAKFTRSETLFFTNQKVFLITLGLGVLLSCSAYSLQQALSPIAIALLSIIGFLIVGISGFLPAWFLKPAKNLR</sequence>
<keyword evidence="1" id="KW-1133">Transmembrane helix</keyword>
<dbReference type="OMA" id="FVFKKMT"/>
<evidence type="ECO:0000256" key="1">
    <source>
        <dbReference type="SAM" id="Phobius"/>
    </source>
</evidence>
<feature type="transmembrane region" description="Helical" evidence="1">
    <location>
        <begin position="74"/>
        <end position="93"/>
    </location>
</feature>
<evidence type="ECO:0000313" key="3">
    <source>
        <dbReference type="EMBL" id="TWL33271.1"/>
    </source>
</evidence>
<evidence type="ECO:0000313" key="4">
    <source>
        <dbReference type="Proteomes" id="UP000435910"/>
    </source>
</evidence>
<dbReference type="EMBL" id="NILC01000004">
    <property type="protein sequence ID" value="TWL33271.1"/>
    <property type="molecule type" value="Genomic_DNA"/>
</dbReference>
<keyword evidence="1" id="KW-0472">Membrane</keyword>
<dbReference type="RefSeq" id="WP_003185454.1">
    <property type="nucleotide sequence ID" value="NZ_BEXU01000021.1"/>
</dbReference>
<dbReference type="Proteomes" id="UP000595038">
    <property type="component" value="Chromosome"/>
</dbReference>
<proteinExistence type="predicted"/>
<reference evidence="2 5" key="2">
    <citation type="submission" date="2020-12" db="EMBL/GenBank/DDBJ databases">
        <title>FDA dAtabase for Regulatory Grade micrObial Sequences (FDA-ARGOS): Supporting development and validation of Infectious Disease Dx tests.</title>
        <authorList>
            <person name="Nelson B."/>
            <person name="Plummer A."/>
            <person name="Tallon L."/>
            <person name="Sadzewicz L."/>
            <person name="Zhao X."/>
            <person name="Boylan J."/>
            <person name="Ott S."/>
            <person name="Bowen H."/>
            <person name="Vavikolanu K."/>
            <person name="Mehta A."/>
            <person name="Aluvathingal J."/>
            <person name="Nadendla S."/>
            <person name="Myers T."/>
            <person name="Yan Y."/>
            <person name="Sichtig H."/>
        </authorList>
    </citation>
    <scope>NUCLEOTIDE SEQUENCE [LARGE SCALE GENOMIC DNA]</scope>
    <source>
        <strain evidence="2 5">FDAARGOS_923</strain>
    </source>
</reference>
<keyword evidence="1" id="KW-0812">Transmembrane</keyword>
<dbReference type="EMBL" id="CP065647">
    <property type="protein sequence ID" value="QPR73986.1"/>
    <property type="molecule type" value="Genomic_DNA"/>
</dbReference>
<reference evidence="3 4" key="1">
    <citation type="submission" date="2019-06" db="EMBL/GenBank/DDBJ databases">
        <title>Genome sequence analysis of &gt;100 Bacillus licheniformis strains suggests intrinsic resistance to this species.</title>
        <authorList>
            <person name="Wels M."/>
            <person name="Siezen R.J."/>
            <person name="Johansen E."/>
            <person name="Stuer-Lauridsen B."/>
            <person name="Bjerre K."/>
            <person name="Nielsen B.K.K."/>
        </authorList>
    </citation>
    <scope>NUCLEOTIDE SEQUENCE [LARGE SCALE GENOMIC DNA]</scope>
    <source>
        <strain evidence="3 4">BAC-16736</strain>
    </source>
</reference>
<protein>
    <submittedName>
        <fullName evidence="3">Uncharacterized protein</fullName>
    </submittedName>
</protein>
<feature type="transmembrane region" description="Helical" evidence="1">
    <location>
        <begin position="41"/>
        <end position="62"/>
    </location>
</feature>
<dbReference type="Proteomes" id="UP000435910">
    <property type="component" value="Unassembled WGS sequence"/>
</dbReference>
<organism evidence="3 4">
    <name type="scientific">Bacillus licheniformis</name>
    <dbReference type="NCBI Taxonomy" id="1402"/>
    <lineage>
        <taxon>Bacteria</taxon>
        <taxon>Bacillati</taxon>
        <taxon>Bacillota</taxon>
        <taxon>Bacilli</taxon>
        <taxon>Bacillales</taxon>
        <taxon>Bacillaceae</taxon>
        <taxon>Bacillus</taxon>
    </lineage>
</organism>
<evidence type="ECO:0000313" key="2">
    <source>
        <dbReference type="EMBL" id="QPR73986.1"/>
    </source>
</evidence>
<accession>A0A1Y0YMQ5</accession>